<sequence>MAGTAPSTAPWSNWAGNQSGAATILRPGSVTDIVDAVLATRAAGGRIRVAGSGHSFTPIALADDRRMDLS</sequence>
<protein>
    <submittedName>
        <fullName evidence="2">FAD-linked oxidoreductase</fullName>
    </submittedName>
</protein>
<proteinExistence type="predicted"/>
<keyword evidence="1" id="KW-0560">Oxidoreductase</keyword>
<dbReference type="EMBL" id="JBHTHM010001520">
    <property type="protein sequence ID" value="MFD0786707.1"/>
    <property type="molecule type" value="Genomic_DNA"/>
</dbReference>
<accession>A0ABW3A768</accession>
<dbReference type="SUPFAM" id="SSF56176">
    <property type="entry name" value="FAD-binding/transporter-associated domain-like"/>
    <property type="match status" value="1"/>
</dbReference>
<dbReference type="Gene3D" id="3.30.43.10">
    <property type="entry name" value="Uridine Diphospho-n-acetylenolpyruvylglucosamine Reductase, domain 2"/>
    <property type="match status" value="1"/>
</dbReference>
<dbReference type="Proteomes" id="UP001597053">
    <property type="component" value="Unassembled WGS sequence"/>
</dbReference>
<reference evidence="3" key="1">
    <citation type="journal article" date="2019" name="Int. J. Syst. Evol. Microbiol.">
        <title>The Global Catalogue of Microorganisms (GCM) 10K type strain sequencing project: providing services to taxonomists for standard genome sequencing and annotation.</title>
        <authorList>
            <consortium name="The Broad Institute Genomics Platform"/>
            <consortium name="The Broad Institute Genome Sequencing Center for Infectious Disease"/>
            <person name="Wu L."/>
            <person name="Ma J."/>
        </authorList>
    </citation>
    <scope>NUCLEOTIDE SEQUENCE [LARGE SCALE GENOMIC DNA]</scope>
    <source>
        <strain evidence="3">JCM 32148</strain>
    </source>
</reference>
<keyword evidence="3" id="KW-1185">Reference proteome</keyword>
<gene>
    <name evidence="2" type="ORF">ACFQZ8_22645</name>
</gene>
<comment type="caution">
    <text evidence="2">The sequence shown here is derived from an EMBL/GenBank/DDBJ whole genome shotgun (WGS) entry which is preliminary data.</text>
</comment>
<dbReference type="InterPro" id="IPR016167">
    <property type="entry name" value="FAD-bd_PCMH_sub1"/>
</dbReference>
<organism evidence="2 3">
    <name type="scientific">Micromonospora azadirachtae</name>
    <dbReference type="NCBI Taxonomy" id="1970735"/>
    <lineage>
        <taxon>Bacteria</taxon>
        <taxon>Bacillati</taxon>
        <taxon>Actinomycetota</taxon>
        <taxon>Actinomycetes</taxon>
        <taxon>Micromonosporales</taxon>
        <taxon>Micromonosporaceae</taxon>
        <taxon>Micromonospora</taxon>
    </lineage>
</organism>
<evidence type="ECO:0000313" key="2">
    <source>
        <dbReference type="EMBL" id="MFD0786707.1"/>
    </source>
</evidence>
<evidence type="ECO:0000313" key="3">
    <source>
        <dbReference type="Proteomes" id="UP001597053"/>
    </source>
</evidence>
<name>A0ABW3A768_9ACTN</name>
<evidence type="ECO:0000256" key="1">
    <source>
        <dbReference type="ARBA" id="ARBA00023002"/>
    </source>
</evidence>
<feature type="non-terminal residue" evidence="2">
    <location>
        <position position="70"/>
    </location>
</feature>
<dbReference type="InterPro" id="IPR036318">
    <property type="entry name" value="FAD-bd_PCMH-like_sf"/>
</dbReference>